<dbReference type="GO" id="GO:0005794">
    <property type="term" value="C:Golgi apparatus"/>
    <property type="evidence" value="ECO:0007669"/>
    <property type="project" value="TreeGrafter"/>
</dbReference>
<evidence type="ECO:0000256" key="1">
    <source>
        <dbReference type="SAM" id="Phobius"/>
    </source>
</evidence>
<dbReference type="OrthoDB" id="341421at2759"/>
<reference evidence="2" key="1">
    <citation type="submission" date="2022-06" db="EMBL/GenBank/DDBJ databases">
        <title>Genome Sequence of Candolleomyces eurysporus.</title>
        <authorList>
            <person name="Buettner E."/>
        </authorList>
    </citation>
    <scope>NUCLEOTIDE SEQUENCE</scope>
    <source>
        <strain evidence="2">VTCC 930004</strain>
    </source>
</reference>
<accession>A0A9W8MQ55</accession>
<feature type="transmembrane region" description="Helical" evidence="1">
    <location>
        <begin position="662"/>
        <end position="682"/>
    </location>
</feature>
<protein>
    <recommendedName>
        <fullName evidence="4">SET domain-containing protein</fullName>
    </recommendedName>
</protein>
<feature type="transmembrane region" description="Helical" evidence="1">
    <location>
        <begin position="595"/>
        <end position="617"/>
    </location>
</feature>
<name>A0A9W8MQ55_9AGAR</name>
<feature type="transmembrane region" description="Helical" evidence="1">
    <location>
        <begin position="433"/>
        <end position="459"/>
    </location>
</feature>
<keyword evidence="1" id="KW-0812">Transmembrane</keyword>
<keyword evidence="1" id="KW-0472">Membrane</keyword>
<gene>
    <name evidence="2" type="ORF">H1R20_g38</name>
</gene>
<evidence type="ECO:0008006" key="4">
    <source>
        <dbReference type="Google" id="ProtNLM"/>
    </source>
</evidence>
<evidence type="ECO:0000313" key="2">
    <source>
        <dbReference type="EMBL" id="KAJ2937043.1"/>
    </source>
</evidence>
<proteinExistence type="predicted"/>
<dbReference type="SUPFAM" id="SSF82199">
    <property type="entry name" value="SET domain"/>
    <property type="match status" value="1"/>
</dbReference>
<feature type="non-terminal residue" evidence="2">
    <location>
        <position position="729"/>
    </location>
</feature>
<dbReference type="InterPro" id="IPR040410">
    <property type="entry name" value="UPF0658_Golgi"/>
</dbReference>
<organism evidence="2 3">
    <name type="scientific">Candolleomyces eurysporus</name>
    <dbReference type="NCBI Taxonomy" id="2828524"/>
    <lineage>
        <taxon>Eukaryota</taxon>
        <taxon>Fungi</taxon>
        <taxon>Dikarya</taxon>
        <taxon>Basidiomycota</taxon>
        <taxon>Agaricomycotina</taxon>
        <taxon>Agaricomycetes</taxon>
        <taxon>Agaricomycetidae</taxon>
        <taxon>Agaricales</taxon>
        <taxon>Agaricineae</taxon>
        <taxon>Psathyrellaceae</taxon>
        <taxon>Candolleomyces</taxon>
    </lineage>
</organism>
<dbReference type="InterPro" id="IPR046341">
    <property type="entry name" value="SET_dom_sf"/>
</dbReference>
<dbReference type="AlphaFoldDB" id="A0A9W8MQ55"/>
<feature type="transmembrane region" description="Helical" evidence="1">
    <location>
        <begin position="556"/>
        <end position="575"/>
    </location>
</feature>
<sequence>MAPTLLIMFIRKPGLLNSDLPPSTPLLTIPAAALLNSITLAPHYPKAKPQLSSVQIISLHLLLHRPSAGSSSSDPLFGPYISVLPLNFDTHPLAWYWKRRRGADSPGIWLLDQLTPFVKRDLERIANTFQTDWERVRSYLRKRPNVLKTATNSNAQRLLSDPDSVDDDYLWAWLNVNTRCIYYRIKDTKSDPDNLTLCPILDFANHSSVEPSMIPRAFSADIWDMAPSKNAAEDMVLVSPSQKTVRATEEFYLRYGYHSNQFLFVEYGFSSAISEQGILCGDEHNDIDVSPVVEDLFKSQGDFGEWMKERLLEEGYWGGWTLHSAPAPAHPSYRLITALRLYHAFPAGAGKLESTTDSEAILDVWRGVVNGERASISDENEMPNAVAVQQGPTSHHRTEERAHLLPSFTSHSPSTFTFNMAIEPLLGTTAQRAYFGTVVLQAIVVLAMVGVTFGMVADGVELSESLKYKTLPCYLALFALAEIFEVLMVFDALRLRNIIQLFGITAFHLALMVMAAIQVGQTRTALVWRSAARCAVDFDPIQCDGPGTLFHRVRPFLIVVPSIIGASLVVLAYYLKVLYSEFGSLLILVLQEDSAEFGITVTAIPIVLILLILCGWALQREVKWIMSISLVLMLASLSYFIYKLVRFYQPQNDATYATTRASLTIFTIMAFLLLFSTFIVGLRCYSDFDKGLAASKIHSAPIRPALKTKESSKLNATEGVPLGPRISIE</sequence>
<dbReference type="PANTHER" id="PTHR34391">
    <property type="entry name" value="UPF0658 GOLGI APPARATUS MEMBRANE PROTEIN C1952.10C-RELATED"/>
    <property type="match status" value="1"/>
</dbReference>
<dbReference type="Gene3D" id="3.90.1410.10">
    <property type="entry name" value="set domain protein methyltransferase, domain 1"/>
    <property type="match status" value="1"/>
</dbReference>
<dbReference type="EMBL" id="JANBPK010000003">
    <property type="protein sequence ID" value="KAJ2937043.1"/>
    <property type="molecule type" value="Genomic_DNA"/>
</dbReference>
<dbReference type="Proteomes" id="UP001140091">
    <property type="component" value="Unassembled WGS sequence"/>
</dbReference>
<evidence type="ECO:0000313" key="3">
    <source>
        <dbReference type="Proteomes" id="UP001140091"/>
    </source>
</evidence>
<keyword evidence="1" id="KW-1133">Transmembrane helix</keyword>
<feature type="transmembrane region" description="Helical" evidence="1">
    <location>
        <begin position="624"/>
        <end position="642"/>
    </location>
</feature>
<feature type="transmembrane region" description="Helical" evidence="1">
    <location>
        <begin position="498"/>
        <end position="519"/>
    </location>
</feature>
<keyword evidence="3" id="KW-1185">Reference proteome</keyword>
<comment type="caution">
    <text evidence="2">The sequence shown here is derived from an EMBL/GenBank/DDBJ whole genome shotgun (WGS) entry which is preliminary data.</text>
</comment>
<feature type="transmembrane region" description="Helical" evidence="1">
    <location>
        <begin position="471"/>
        <end position="492"/>
    </location>
</feature>
<dbReference type="PANTHER" id="PTHR34391:SF1">
    <property type="entry name" value="UPF0658 GOLGI APPARATUS MEMBRANE PROTEIN C1952.10C-RELATED"/>
    <property type="match status" value="1"/>
</dbReference>